<evidence type="ECO:0000313" key="3">
    <source>
        <dbReference type="EMBL" id="PAK74685.1"/>
    </source>
</evidence>
<accession>A0A269XN57</accession>
<dbReference type="RefSeq" id="WP_095350635.1">
    <property type="nucleotide sequence ID" value="NZ_NCXK01000084.1"/>
</dbReference>
<dbReference type="Proteomes" id="UP000216151">
    <property type="component" value="Unassembled WGS sequence"/>
</dbReference>
<dbReference type="Pfam" id="PF01609">
    <property type="entry name" value="DDE_Tnp_1"/>
    <property type="match status" value="1"/>
</dbReference>
<evidence type="ECO:0000259" key="2">
    <source>
        <dbReference type="Pfam" id="PF13340"/>
    </source>
</evidence>
<sequence length="209" mass="24043">MAYDTDLTDEQWGLIKRHIPRAKKGGRPRSTNMRRVVDAIMYVVTHGCKWRGLPKDFPPWETVYRYFAELQQRGRWRRIHYDLYERVREEAGRIANPLLLIIDSQSVKTGKCASAKTKGYDGGKRVKGRKRHTIVDNMGLLVDVSVTTANVHDTKGALKVLQKYHKRAKQPRVKKIIGDKGYRGEMLKGFQSTYGDRHQPHQPTSGVCP</sequence>
<dbReference type="AlphaFoldDB" id="A0A269XN57"/>
<feature type="domain" description="Insertion element IS402-like" evidence="2">
    <location>
        <begin position="7"/>
        <end position="80"/>
    </location>
</feature>
<name>A0A269XN57_9PROT</name>
<protein>
    <submittedName>
        <fullName evidence="3">Uncharacterized protein</fullName>
    </submittedName>
</protein>
<dbReference type="GO" id="GO:0004803">
    <property type="term" value="F:transposase activity"/>
    <property type="evidence" value="ECO:0007669"/>
    <property type="project" value="InterPro"/>
</dbReference>
<gene>
    <name evidence="3" type="ORF">B8X00_14080</name>
</gene>
<dbReference type="Pfam" id="PF13340">
    <property type="entry name" value="DUF4096"/>
    <property type="match status" value="1"/>
</dbReference>
<organism evidence="3 4">
    <name type="scientific">Acetobacter fabarum</name>
    <dbReference type="NCBI Taxonomy" id="483199"/>
    <lineage>
        <taxon>Bacteria</taxon>
        <taxon>Pseudomonadati</taxon>
        <taxon>Pseudomonadota</taxon>
        <taxon>Alphaproteobacteria</taxon>
        <taxon>Acetobacterales</taxon>
        <taxon>Acetobacteraceae</taxon>
        <taxon>Acetobacter</taxon>
    </lineage>
</organism>
<keyword evidence="4" id="KW-1185">Reference proteome</keyword>
<dbReference type="OrthoDB" id="7278099at2"/>
<dbReference type="GO" id="GO:0003677">
    <property type="term" value="F:DNA binding"/>
    <property type="evidence" value="ECO:0007669"/>
    <property type="project" value="InterPro"/>
</dbReference>
<evidence type="ECO:0000259" key="1">
    <source>
        <dbReference type="Pfam" id="PF01609"/>
    </source>
</evidence>
<proteinExistence type="predicted"/>
<dbReference type="PANTHER" id="PTHR30007:SF0">
    <property type="entry name" value="TRANSPOSASE"/>
    <property type="match status" value="1"/>
</dbReference>
<reference evidence="3 4" key="1">
    <citation type="submission" date="2017-04" db="EMBL/GenBank/DDBJ databases">
        <title>Kefir bacterial isolates.</title>
        <authorList>
            <person name="Kim Y."/>
            <person name="Blasche S."/>
            <person name="Patil K.R."/>
        </authorList>
    </citation>
    <scope>NUCLEOTIDE SEQUENCE [LARGE SCALE GENOMIC DNA]</scope>
    <source>
        <strain evidence="3 4">KR</strain>
    </source>
</reference>
<dbReference type="PANTHER" id="PTHR30007">
    <property type="entry name" value="PHP DOMAIN PROTEIN"/>
    <property type="match status" value="1"/>
</dbReference>
<feature type="domain" description="Transposase IS4-like" evidence="1">
    <location>
        <begin position="98"/>
        <end position="185"/>
    </location>
</feature>
<comment type="caution">
    <text evidence="3">The sequence shown here is derived from an EMBL/GenBank/DDBJ whole genome shotgun (WGS) entry which is preliminary data.</text>
</comment>
<dbReference type="NCBIfam" id="NF033580">
    <property type="entry name" value="transpos_IS5_3"/>
    <property type="match status" value="1"/>
</dbReference>
<dbReference type="GO" id="GO:0006313">
    <property type="term" value="P:DNA transposition"/>
    <property type="evidence" value="ECO:0007669"/>
    <property type="project" value="InterPro"/>
</dbReference>
<dbReference type="InterPro" id="IPR025161">
    <property type="entry name" value="IS402-like_dom"/>
</dbReference>
<evidence type="ECO:0000313" key="4">
    <source>
        <dbReference type="Proteomes" id="UP000216151"/>
    </source>
</evidence>
<dbReference type="EMBL" id="NCXK01000084">
    <property type="protein sequence ID" value="PAK74685.1"/>
    <property type="molecule type" value="Genomic_DNA"/>
</dbReference>
<dbReference type="InterPro" id="IPR002559">
    <property type="entry name" value="Transposase_11"/>
</dbReference>